<feature type="non-terminal residue" evidence="6">
    <location>
        <position position="443"/>
    </location>
</feature>
<organism evidence="7">
    <name type="scientific">Aureococcus anophagefferens</name>
    <name type="common">Harmful bloom alga</name>
    <dbReference type="NCBI Taxonomy" id="44056"/>
    <lineage>
        <taxon>Eukaryota</taxon>
        <taxon>Sar</taxon>
        <taxon>Stramenopiles</taxon>
        <taxon>Ochrophyta</taxon>
        <taxon>Pelagophyceae</taxon>
        <taxon>Pelagomonadales</taxon>
        <taxon>Pelagomonadaceae</taxon>
        <taxon>Aureococcus</taxon>
    </lineage>
</organism>
<evidence type="ECO:0000256" key="3">
    <source>
        <dbReference type="ARBA" id="ARBA00022737"/>
    </source>
</evidence>
<comment type="subcellular location">
    <subcellularLocation>
        <location evidence="1">Endomembrane system</location>
    </subcellularLocation>
</comment>
<reference evidence="6 7" key="1">
    <citation type="journal article" date="2011" name="Proc. Natl. Acad. Sci. U.S.A.">
        <title>Niche of harmful alga Aureococcus anophagefferens revealed through ecogenomics.</title>
        <authorList>
            <person name="Gobler C.J."/>
            <person name="Berry D.L."/>
            <person name="Dyhrman S.T."/>
            <person name="Wilhelm S.W."/>
            <person name="Salamov A."/>
            <person name="Lobanov A.V."/>
            <person name="Zhang Y."/>
            <person name="Collier J.L."/>
            <person name="Wurch L.L."/>
            <person name="Kustka A.B."/>
            <person name="Dill B.D."/>
            <person name="Shah M."/>
            <person name="VerBerkmoes N.C."/>
            <person name="Kuo A."/>
            <person name="Terry A."/>
            <person name="Pangilinan J."/>
            <person name="Lindquist E.A."/>
            <person name="Lucas S."/>
            <person name="Paulsen I.T."/>
            <person name="Hattenrath-Lehmann T.K."/>
            <person name="Talmage S.C."/>
            <person name="Walker E.A."/>
            <person name="Koch F."/>
            <person name="Burson A.M."/>
            <person name="Marcoval M.A."/>
            <person name="Tang Y.Z."/>
            <person name="Lecleir G.R."/>
            <person name="Coyne K.J."/>
            <person name="Berg G.M."/>
            <person name="Bertrand E.M."/>
            <person name="Saito M.A."/>
            <person name="Gladyshev V.N."/>
            <person name="Grigoriev I.V."/>
        </authorList>
    </citation>
    <scope>NUCLEOTIDE SEQUENCE [LARGE SCALE GENOMIC DNA]</scope>
    <source>
        <strain evidence="7">CCMP 1984</strain>
    </source>
</reference>
<keyword evidence="4" id="KW-0472">Membrane</keyword>
<dbReference type="InterPro" id="IPR021841">
    <property type="entry name" value="VAC14_Fig4p-bd"/>
</dbReference>
<dbReference type="SUPFAM" id="SSF48371">
    <property type="entry name" value="ARM repeat"/>
    <property type="match status" value="1"/>
</dbReference>
<name>F0YQT7_AURAN</name>
<evidence type="ECO:0000313" key="7">
    <source>
        <dbReference type="Proteomes" id="UP000002729"/>
    </source>
</evidence>
<dbReference type="GeneID" id="20218201"/>
<dbReference type="eggNOG" id="KOG0212">
    <property type="taxonomic scope" value="Eukaryota"/>
</dbReference>
<dbReference type="InterPro" id="IPR026825">
    <property type="entry name" value="Vac14"/>
</dbReference>
<dbReference type="AlphaFoldDB" id="F0YQT7"/>
<keyword evidence="7" id="KW-1185">Reference proteome</keyword>
<protein>
    <recommendedName>
        <fullName evidence="5">Vacuolar protein 14 C-terminal Fig4-binding domain-containing protein</fullName>
    </recommendedName>
</protein>
<feature type="non-terminal residue" evidence="6">
    <location>
        <position position="1"/>
    </location>
</feature>
<dbReference type="EMBL" id="GL833461">
    <property type="protein sequence ID" value="EGB02522.1"/>
    <property type="molecule type" value="Genomic_DNA"/>
</dbReference>
<dbReference type="RefSeq" id="XP_009042779.1">
    <property type="nucleotide sequence ID" value="XM_009044531.1"/>
</dbReference>
<dbReference type="Gene3D" id="1.25.10.10">
    <property type="entry name" value="Leucine-rich Repeat Variant"/>
    <property type="match status" value="1"/>
</dbReference>
<dbReference type="OrthoDB" id="5574975at2759"/>
<evidence type="ECO:0000256" key="1">
    <source>
        <dbReference type="ARBA" id="ARBA00004308"/>
    </source>
</evidence>
<feature type="domain" description="Vacuolar protein 14 C-terminal Fig4-binding" evidence="5">
    <location>
        <begin position="237"/>
        <end position="443"/>
    </location>
</feature>
<dbReference type="Pfam" id="PF11916">
    <property type="entry name" value="Vac14_Fig4_bd"/>
    <property type="match status" value="1"/>
</dbReference>
<dbReference type="OMA" id="THLYINI"/>
<dbReference type="FunCoup" id="F0YQT7">
    <property type="interactions" value="424"/>
</dbReference>
<evidence type="ECO:0000259" key="5">
    <source>
        <dbReference type="Pfam" id="PF11916"/>
    </source>
</evidence>
<evidence type="ECO:0000256" key="2">
    <source>
        <dbReference type="ARBA" id="ARBA00010225"/>
    </source>
</evidence>
<dbReference type="PANTHER" id="PTHR16023:SF0">
    <property type="entry name" value="PROTEIN VAC14 HOMOLOG"/>
    <property type="match status" value="1"/>
</dbReference>
<comment type="similarity">
    <text evidence="2">Belongs to the VAC14 family.</text>
</comment>
<keyword evidence="3" id="KW-0677">Repeat</keyword>
<evidence type="ECO:0000313" key="6">
    <source>
        <dbReference type="EMBL" id="EGB02522.1"/>
    </source>
</evidence>
<sequence length="443" mass="49642">SVPDINMLDWLPDFLDGLFNMLSDSNREIRQAADSAIAGFLNEIKKSPVVEFGPMVGILVNQCHNKERFNRLTAITWVKEFIKLGGDRLLLFYSELLGSIMYCISDSDLEIRQVAGYTNVELLDLVKQTANEFELSPLLQTLTSELGSHYIPTRMAALRWINMLLEKVAGEMNKFISELLPALLSTLSDEADEVVLTNLEVFLSFFTQVLARISLLSDAEFKRVLDAILQLFSEDRRLLELRGSLIIRNLCVLLNAKSIYISLATILQSPVHDYVAGSENLALVDVPAIPTIRLSEDQLDFRSIMVQTLNLILLTARELDELRLLLRSSLESGASKEATAVFVTLFGCWCHNPVATLALCLIAQAYELSSALVTLFANVDITVGFLMQVDKLVQLLESPVFIQLRLQLLEVHTSYHPFLLKSLYGLLMLLPQSAAFTILSNRL</sequence>
<accession>F0YQT7</accession>
<dbReference type="KEGG" id="aaf:AURANDRAFT_12738"/>
<dbReference type="GO" id="GO:0010008">
    <property type="term" value="C:endosome membrane"/>
    <property type="evidence" value="ECO:0007669"/>
    <property type="project" value="TreeGrafter"/>
</dbReference>
<dbReference type="PANTHER" id="PTHR16023">
    <property type="entry name" value="TAX1 BINDING PROTEIN-RELATED"/>
    <property type="match status" value="1"/>
</dbReference>
<dbReference type="InterPro" id="IPR011989">
    <property type="entry name" value="ARM-like"/>
</dbReference>
<gene>
    <name evidence="6" type="ORF">AURANDRAFT_12738</name>
</gene>
<proteinExistence type="inferred from homology"/>
<evidence type="ECO:0000256" key="4">
    <source>
        <dbReference type="ARBA" id="ARBA00023136"/>
    </source>
</evidence>
<dbReference type="InterPro" id="IPR016024">
    <property type="entry name" value="ARM-type_fold"/>
</dbReference>
<dbReference type="InParanoid" id="F0YQT7"/>
<dbReference type="GO" id="GO:0006661">
    <property type="term" value="P:phosphatidylinositol biosynthetic process"/>
    <property type="evidence" value="ECO:0007669"/>
    <property type="project" value="InterPro"/>
</dbReference>
<dbReference type="GO" id="GO:0070772">
    <property type="term" value="C:PAS complex"/>
    <property type="evidence" value="ECO:0007669"/>
    <property type="project" value="InterPro"/>
</dbReference>
<dbReference type="Proteomes" id="UP000002729">
    <property type="component" value="Unassembled WGS sequence"/>
</dbReference>